<accession>A0A0L8FI02</accession>
<feature type="compositionally biased region" description="Polar residues" evidence="1">
    <location>
        <begin position="1"/>
        <end position="12"/>
    </location>
</feature>
<protein>
    <submittedName>
        <fullName evidence="2">Uncharacterized protein</fullName>
    </submittedName>
</protein>
<dbReference type="EMBL" id="KQ431226">
    <property type="protein sequence ID" value="KOF63299.1"/>
    <property type="molecule type" value="Genomic_DNA"/>
</dbReference>
<dbReference type="AlphaFoldDB" id="A0A0L8FI02"/>
<reference evidence="2" key="1">
    <citation type="submission" date="2015-07" db="EMBL/GenBank/DDBJ databases">
        <title>MeaNS - Measles Nucleotide Surveillance Program.</title>
        <authorList>
            <person name="Tran T."/>
            <person name="Druce J."/>
        </authorList>
    </citation>
    <scope>NUCLEOTIDE SEQUENCE</scope>
    <source>
        <strain evidence="2">UCB-OBI-ISO-001</strain>
        <tissue evidence="2">Gonad</tissue>
    </source>
</reference>
<name>A0A0L8FI02_OCTBM</name>
<feature type="region of interest" description="Disordered" evidence="1">
    <location>
        <begin position="1"/>
        <end position="28"/>
    </location>
</feature>
<evidence type="ECO:0000313" key="2">
    <source>
        <dbReference type="EMBL" id="KOF63299.1"/>
    </source>
</evidence>
<proteinExistence type="predicted"/>
<organism evidence="2">
    <name type="scientific">Octopus bimaculoides</name>
    <name type="common">California two-spotted octopus</name>
    <dbReference type="NCBI Taxonomy" id="37653"/>
    <lineage>
        <taxon>Eukaryota</taxon>
        <taxon>Metazoa</taxon>
        <taxon>Spiralia</taxon>
        <taxon>Lophotrochozoa</taxon>
        <taxon>Mollusca</taxon>
        <taxon>Cephalopoda</taxon>
        <taxon>Coleoidea</taxon>
        <taxon>Octopodiformes</taxon>
        <taxon>Octopoda</taxon>
        <taxon>Incirrata</taxon>
        <taxon>Octopodidae</taxon>
        <taxon>Octopus</taxon>
    </lineage>
</organism>
<sequence>MTKTNTATSTSILWGRTQLKGSPFPTSTTSPSLQLMMVALGVRGDGQVRQQLAR</sequence>
<gene>
    <name evidence="2" type="ORF">OCBIM_22019670mg</name>
</gene>
<evidence type="ECO:0000256" key="1">
    <source>
        <dbReference type="SAM" id="MobiDB-lite"/>
    </source>
</evidence>